<evidence type="ECO:0000256" key="1">
    <source>
        <dbReference type="ARBA" id="ARBA00022734"/>
    </source>
</evidence>
<keyword evidence="3" id="KW-0325">Glycoprotein</keyword>
<dbReference type="InterPro" id="IPR016186">
    <property type="entry name" value="C-type_lectin-like/link_sf"/>
</dbReference>
<feature type="domain" description="C-type lectin" evidence="5">
    <location>
        <begin position="148"/>
        <end position="258"/>
    </location>
</feature>
<gene>
    <name evidence="6" type="ORF">E1301_Tti000440</name>
</gene>
<reference evidence="6 7" key="1">
    <citation type="journal article" date="2019" name="Mol. Ecol. Resour.">
        <title>Chromosome-level genome assembly of Triplophysa tibetana, a fish adapted to the harsh high-altitude environment of the Tibetan Plateau.</title>
        <authorList>
            <person name="Yang X."/>
            <person name="Liu H."/>
            <person name="Ma Z."/>
            <person name="Zou Y."/>
            <person name="Zou M."/>
            <person name="Mao Y."/>
            <person name="Li X."/>
            <person name="Wang H."/>
            <person name="Chen T."/>
            <person name="Wang W."/>
            <person name="Yang R."/>
        </authorList>
    </citation>
    <scope>NUCLEOTIDE SEQUENCE [LARGE SCALE GENOMIC DNA]</scope>
    <source>
        <strain evidence="6">TTIB1903HZAU</strain>
        <tissue evidence="6">Muscle</tissue>
    </source>
</reference>
<dbReference type="InterPro" id="IPR018378">
    <property type="entry name" value="C-type_lectin_CS"/>
</dbReference>
<accession>A0A5A9N4S4</accession>
<keyword evidence="7" id="KW-1185">Reference proteome</keyword>
<sequence length="265" mass="31335">MSSYVIYHSVPRNAIQGLDRERVEMNVEIYESADDFRTQTDSKTNRQQPLQCTGSETVRNRSHRSVLVCLVVLCVLLLTAVIVLCVLIYTNNHQFHINNKNITQERDQLLSNYINITEERDEIRAKFNNITKLYKELRTNLYDGWIYYKFSLYFISLEEKNWTESRRYCRERGADLIIINNKEEQDFIEKKATKKGFWIGLSDSDEEGRWKWVDGSAMISRFWGSGEPNGQTLENCVESAALVWNDLYCHMTRKWICERSFLICY</sequence>
<dbReference type="GO" id="GO:0030246">
    <property type="term" value="F:carbohydrate binding"/>
    <property type="evidence" value="ECO:0007669"/>
    <property type="project" value="UniProtKB-KW"/>
</dbReference>
<dbReference type="Gene3D" id="3.10.100.10">
    <property type="entry name" value="Mannose-Binding Protein A, subunit A"/>
    <property type="match status" value="1"/>
</dbReference>
<evidence type="ECO:0000256" key="3">
    <source>
        <dbReference type="ARBA" id="ARBA00023180"/>
    </source>
</evidence>
<dbReference type="PANTHER" id="PTHR46490">
    <property type="entry name" value="C-TYPE LECTIN DOMAIN FAMILY 12 MEMBER A-RELATED"/>
    <property type="match status" value="1"/>
</dbReference>
<dbReference type="InterPro" id="IPR033989">
    <property type="entry name" value="CD209-like_CTLD"/>
</dbReference>
<evidence type="ECO:0000256" key="2">
    <source>
        <dbReference type="ARBA" id="ARBA00023157"/>
    </source>
</evidence>
<dbReference type="InterPro" id="IPR052309">
    <property type="entry name" value="C-type_Lectin_Domain_Fam1"/>
</dbReference>
<dbReference type="Proteomes" id="UP000324632">
    <property type="component" value="Chromosome 23"/>
</dbReference>
<dbReference type="EMBL" id="SOYY01000023">
    <property type="protein sequence ID" value="KAA0703916.1"/>
    <property type="molecule type" value="Genomic_DNA"/>
</dbReference>
<keyword evidence="4" id="KW-0472">Membrane</keyword>
<feature type="transmembrane region" description="Helical" evidence="4">
    <location>
        <begin position="66"/>
        <end position="89"/>
    </location>
</feature>
<keyword evidence="2" id="KW-1015">Disulfide bond</keyword>
<dbReference type="CDD" id="cd03590">
    <property type="entry name" value="CLECT_DC-SIGN_like"/>
    <property type="match status" value="1"/>
</dbReference>
<keyword evidence="1" id="KW-0430">Lectin</keyword>
<dbReference type="SUPFAM" id="SSF56436">
    <property type="entry name" value="C-type lectin-like"/>
    <property type="match status" value="1"/>
</dbReference>
<dbReference type="PROSITE" id="PS00615">
    <property type="entry name" value="C_TYPE_LECTIN_1"/>
    <property type="match status" value="1"/>
</dbReference>
<comment type="caution">
    <text evidence="6">The sequence shown here is derived from an EMBL/GenBank/DDBJ whole genome shotgun (WGS) entry which is preliminary data.</text>
</comment>
<organism evidence="6 7">
    <name type="scientific">Triplophysa tibetana</name>
    <dbReference type="NCBI Taxonomy" id="1572043"/>
    <lineage>
        <taxon>Eukaryota</taxon>
        <taxon>Metazoa</taxon>
        <taxon>Chordata</taxon>
        <taxon>Craniata</taxon>
        <taxon>Vertebrata</taxon>
        <taxon>Euteleostomi</taxon>
        <taxon>Actinopterygii</taxon>
        <taxon>Neopterygii</taxon>
        <taxon>Teleostei</taxon>
        <taxon>Ostariophysi</taxon>
        <taxon>Cypriniformes</taxon>
        <taxon>Nemacheilidae</taxon>
        <taxon>Triplophysa</taxon>
    </lineage>
</organism>
<dbReference type="AlphaFoldDB" id="A0A5A9N4S4"/>
<dbReference type="Pfam" id="PF00059">
    <property type="entry name" value="Lectin_C"/>
    <property type="match status" value="1"/>
</dbReference>
<dbReference type="InterPro" id="IPR016187">
    <property type="entry name" value="CTDL_fold"/>
</dbReference>
<keyword evidence="4" id="KW-1133">Transmembrane helix</keyword>
<evidence type="ECO:0000313" key="6">
    <source>
        <dbReference type="EMBL" id="KAA0703916.1"/>
    </source>
</evidence>
<name>A0A5A9N4S4_9TELE</name>
<dbReference type="InterPro" id="IPR001304">
    <property type="entry name" value="C-type_lectin-like"/>
</dbReference>
<keyword evidence="4" id="KW-0812">Transmembrane</keyword>
<proteinExistence type="predicted"/>
<protein>
    <submittedName>
        <fullName evidence="6">Collectin-12 Collectin-3</fullName>
    </submittedName>
</protein>
<dbReference type="PANTHER" id="PTHR46490:SF6">
    <property type="entry name" value="ASIALOGLYCOPROTEIN RECEPTOR 1-LIKE-RELATED"/>
    <property type="match status" value="1"/>
</dbReference>
<evidence type="ECO:0000313" key="7">
    <source>
        <dbReference type="Proteomes" id="UP000324632"/>
    </source>
</evidence>
<evidence type="ECO:0000256" key="4">
    <source>
        <dbReference type="SAM" id="Phobius"/>
    </source>
</evidence>
<dbReference type="PROSITE" id="PS50041">
    <property type="entry name" value="C_TYPE_LECTIN_2"/>
    <property type="match status" value="1"/>
</dbReference>
<dbReference type="SMART" id="SM00034">
    <property type="entry name" value="CLECT"/>
    <property type="match status" value="1"/>
</dbReference>
<dbReference type="Gene3D" id="1.20.5.400">
    <property type="match status" value="1"/>
</dbReference>
<evidence type="ECO:0000259" key="5">
    <source>
        <dbReference type="PROSITE" id="PS50041"/>
    </source>
</evidence>